<dbReference type="GO" id="GO:0006749">
    <property type="term" value="P:glutathione metabolic process"/>
    <property type="evidence" value="ECO:0007669"/>
    <property type="project" value="TreeGrafter"/>
</dbReference>
<evidence type="ECO:0000256" key="1">
    <source>
        <dbReference type="ARBA" id="ARBA00007532"/>
    </source>
</evidence>
<dbReference type="FunFam" id="3.30.390.30:FF:000004">
    <property type="entry name" value="Thioredoxin reductase 1, cytoplasmic"/>
    <property type="match status" value="1"/>
</dbReference>
<dbReference type="GO" id="GO:0045454">
    <property type="term" value="P:cell redox homeostasis"/>
    <property type="evidence" value="ECO:0007669"/>
    <property type="project" value="InterPro"/>
</dbReference>
<keyword evidence="11" id="KW-0547">Nucleotide-binding</keyword>
<dbReference type="FunFam" id="3.50.50.60:FF:000012">
    <property type="entry name" value="Thioredoxin reductase 1, cytoplasmic"/>
    <property type="match status" value="1"/>
</dbReference>
<dbReference type="GO" id="GO:0050660">
    <property type="term" value="F:flavin adenine dinucleotide binding"/>
    <property type="evidence" value="ECO:0007669"/>
    <property type="project" value="InterPro"/>
</dbReference>
<evidence type="ECO:0000256" key="5">
    <source>
        <dbReference type="ARBA" id="ARBA00022857"/>
    </source>
</evidence>
<dbReference type="GO" id="GO:0005829">
    <property type="term" value="C:cytosol"/>
    <property type="evidence" value="ECO:0007669"/>
    <property type="project" value="TreeGrafter"/>
</dbReference>
<evidence type="ECO:0000313" key="18">
    <source>
        <dbReference type="Proteomes" id="UP000078348"/>
    </source>
</evidence>
<dbReference type="PROSITE" id="PS00076">
    <property type="entry name" value="PYRIDINE_REDOX_1"/>
    <property type="match status" value="1"/>
</dbReference>
<sequence>MSVKYQEDIDDGQTKYMYDLLVIGGGSGGLAAAKEAADLGAHVGLFDYVKPSPHGSTWGLGGTCVNVGCIPKKLMHQAAIVGEFVKDASSFGWDVPEVHHHWKTLVDNVQDYIRGLNYNYRQALMSKHVTYFNQLAYVKDAHTIEGTDVFGEKHTYTCRRMVVAVGGRPNKLGCPGDEMAISSDDLFMLDHPPKKTLLVGGSFIALECAGFLHNLGFDVTVMVRSILLRGFDQECANKIGDFMEKDGVKFIRNMVPAELKRQPNGRILVKYQGSGFANGDVTGEEEFDTVVGCVGRYADTEKLGLNELNLKTRRGKILSDKEQTSIPNIYAIGDVLYGKQELTPVAIQAGRLLARRLYGQGTAEMNYENVPMTVFTPLEYGNCGLTEEVATERFGEDNIEVYISSFTPLEWQLSPHRRKNVCFAKLITKRDDGLILGIHILSPNAGEITQGFGLAFQTHATYQNLMDLVGIHPTIAEEFTTLSVTKRSGDSADKGGC</sequence>
<proteinExistence type="inferred from homology"/>
<evidence type="ECO:0000256" key="6">
    <source>
        <dbReference type="ARBA" id="ARBA00022933"/>
    </source>
</evidence>
<dbReference type="PIRSF" id="PIRSF000350">
    <property type="entry name" value="Mercury_reductase_MerA"/>
    <property type="match status" value="1"/>
</dbReference>
<dbReference type="InterPro" id="IPR046952">
    <property type="entry name" value="GSHR/TRXR-like"/>
</dbReference>
<dbReference type="EC" id="1.8.1.9" evidence="2"/>
<evidence type="ECO:0000256" key="9">
    <source>
        <dbReference type="ARBA" id="ARBA00023284"/>
    </source>
</evidence>
<keyword evidence="18" id="KW-1185">Reference proteome</keyword>
<dbReference type="SUPFAM" id="SSF55424">
    <property type="entry name" value="FAD/NAD-linked reductases, dimerisation (C-terminal) domain"/>
    <property type="match status" value="1"/>
</dbReference>
<dbReference type="Pfam" id="PF02852">
    <property type="entry name" value="Pyr_redox_dim"/>
    <property type="match status" value="1"/>
</dbReference>
<keyword evidence="5" id="KW-0521">NADP</keyword>
<evidence type="ECO:0000259" key="15">
    <source>
        <dbReference type="Pfam" id="PF07992"/>
    </source>
</evidence>
<evidence type="ECO:0000256" key="11">
    <source>
        <dbReference type="PIRSR" id="PIRSR000350-3"/>
    </source>
</evidence>
<dbReference type="SUPFAM" id="SSF51905">
    <property type="entry name" value="FAD/NAD(P)-binding domain"/>
    <property type="match status" value="1"/>
</dbReference>
<dbReference type="GO" id="GO:0034599">
    <property type="term" value="P:cellular response to oxidative stress"/>
    <property type="evidence" value="ECO:0007669"/>
    <property type="project" value="TreeGrafter"/>
</dbReference>
<comment type="cofactor">
    <cofactor evidence="11">
        <name>FAD</name>
        <dbReference type="ChEBI" id="CHEBI:57692"/>
    </cofactor>
    <text evidence="11">Binds 1 FAD per subunit.</text>
</comment>
<name>A0A196SMF5_BLAHN</name>
<dbReference type="GO" id="GO:0004791">
    <property type="term" value="F:thioredoxin-disulfide reductase (NADPH) activity"/>
    <property type="evidence" value="ECO:0007669"/>
    <property type="project" value="UniProtKB-EC"/>
</dbReference>
<evidence type="ECO:0000256" key="8">
    <source>
        <dbReference type="ARBA" id="ARBA00023157"/>
    </source>
</evidence>
<evidence type="ECO:0000256" key="12">
    <source>
        <dbReference type="PIRSR" id="PIRSR000350-4"/>
    </source>
</evidence>
<dbReference type="PRINTS" id="PR00368">
    <property type="entry name" value="FADPNR"/>
</dbReference>
<dbReference type="EMBL" id="LXWW01000124">
    <property type="protein sequence ID" value="OAO15676.1"/>
    <property type="molecule type" value="Genomic_DNA"/>
</dbReference>
<dbReference type="InterPro" id="IPR004099">
    <property type="entry name" value="Pyr_nucl-diS_OxRdtase_dimer"/>
</dbReference>
<dbReference type="PRINTS" id="PR00411">
    <property type="entry name" value="PNDRDTASEI"/>
</dbReference>
<evidence type="ECO:0000256" key="7">
    <source>
        <dbReference type="ARBA" id="ARBA00023002"/>
    </source>
</evidence>
<feature type="active site" description="Proton acceptor" evidence="10">
    <location>
        <position position="472"/>
    </location>
</feature>
<keyword evidence="9 13" id="KW-0676">Redox-active center</keyword>
<dbReference type="PANTHER" id="PTHR42737">
    <property type="entry name" value="GLUTATHIONE REDUCTASE"/>
    <property type="match status" value="1"/>
</dbReference>
<evidence type="ECO:0000313" key="16">
    <source>
        <dbReference type="EMBL" id="OAO15676.1"/>
    </source>
</evidence>
<dbReference type="Gene3D" id="3.50.50.60">
    <property type="entry name" value="FAD/NAD(P)-binding domain"/>
    <property type="match status" value="2"/>
</dbReference>
<protein>
    <recommendedName>
        <fullName evidence="2">thioredoxin-disulfide reductase (NADPH)</fullName>
        <ecNumber evidence="2">1.8.1.9</ecNumber>
    </recommendedName>
</protein>
<feature type="binding site" evidence="11">
    <location>
        <position position="73"/>
    </location>
    <ligand>
        <name>FAD</name>
        <dbReference type="ChEBI" id="CHEBI:57692"/>
    </ligand>
</feature>
<keyword evidence="4 11" id="KW-0274">FAD</keyword>
<evidence type="ECO:0000313" key="17">
    <source>
        <dbReference type="EMBL" id="OAO17074.1"/>
    </source>
</evidence>
<dbReference type="STRING" id="478820.A0A196SMF5"/>
<keyword evidence="6" id="KW-0712">Selenocysteine</keyword>
<dbReference type="Proteomes" id="UP000078348">
    <property type="component" value="Unassembled WGS sequence"/>
</dbReference>
<dbReference type="NCBIfam" id="TIGR01438">
    <property type="entry name" value="TGR"/>
    <property type="match status" value="1"/>
</dbReference>
<evidence type="ECO:0000256" key="13">
    <source>
        <dbReference type="RuleBase" id="RU003691"/>
    </source>
</evidence>
<dbReference type="InterPro" id="IPR016156">
    <property type="entry name" value="FAD/NAD-linked_Rdtase_dimer_sf"/>
</dbReference>
<accession>A0A196SMF5</accession>
<comment type="caution">
    <text evidence="17">The sequence shown here is derived from an EMBL/GenBank/DDBJ whole genome shotgun (WGS) entry which is preliminary data.</text>
</comment>
<dbReference type="EMBL" id="LXWW01000047">
    <property type="protein sequence ID" value="OAO17074.1"/>
    <property type="molecule type" value="Genomic_DNA"/>
</dbReference>
<feature type="binding site" evidence="11">
    <location>
        <position position="295"/>
    </location>
    <ligand>
        <name>NAD(+)</name>
        <dbReference type="ChEBI" id="CHEBI:57540"/>
    </ligand>
</feature>
<dbReference type="InterPro" id="IPR006338">
    <property type="entry name" value="Thioredoxin/glutathione_Rdtase"/>
</dbReference>
<evidence type="ECO:0000256" key="2">
    <source>
        <dbReference type="ARBA" id="ARBA00012610"/>
    </source>
</evidence>
<dbReference type="Gene3D" id="3.30.390.30">
    <property type="match status" value="1"/>
</dbReference>
<keyword evidence="3 13" id="KW-0285">Flavoprotein</keyword>
<gene>
    <name evidence="17" type="ORF">AV274_1231</name>
    <name evidence="16" type="ORF">AV274_2599</name>
</gene>
<dbReference type="AlphaFoldDB" id="A0A196SMF5"/>
<reference evidence="17 18" key="1">
    <citation type="submission" date="2016-05" db="EMBL/GenBank/DDBJ databases">
        <title>Nuclear genome of Blastocystis sp. subtype 1 NandII.</title>
        <authorList>
            <person name="Gentekaki E."/>
            <person name="Curtis B."/>
            <person name="Stairs C."/>
            <person name="Eme L."/>
            <person name="Herman E."/>
            <person name="Klimes V."/>
            <person name="Arias M.C."/>
            <person name="Elias M."/>
            <person name="Hilliou F."/>
            <person name="Klute M."/>
            <person name="Malik S.-B."/>
            <person name="Pightling A."/>
            <person name="Rachubinski R."/>
            <person name="Salas D."/>
            <person name="Schlacht A."/>
            <person name="Suga H."/>
            <person name="Archibald J."/>
            <person name="Ball S.G."/>
            <person name="Clark G."/>
            <person name="Dacks J."/>
            <person name="Van Der Giezen M."/>
            <person name="Tsaousis A."/>
            <person name="Roger A."/>
        </authorList>
    </citation>
    <scope>NUCLEOTIDE SEQUENCE [LARGE SCALE GENOMIC DNA]</scope>
    <source>
        <strain evidence="18">ATCC 50177 / NandII</strain>
        <strain evidence="17">NandII</strain>
    </source>
</reference>
<feature type="binding site" evidence="11">
    <location>
        <position position="334"/>
    </location>
    <ligand>
        <name>FAD</name>
        <dbReference type="ChEBI" id="CHEBI:57692"/>
    </ligand>
</feature>
<dbReference type="GO" id="GO:0005739">
    <property type="term" value="C:mitochondrion"/>
    <property type="evidence" value="ECO:0007669"/>
    <property type="project" value="TreeGrafter"/>
</dbReference>
<dbReference type="OrthoDB" id="5956163at2759"/>
<dbReference type="InterPro" id="IPR023753">
    <property type="entry name" value="FAD/NAD-binding_dom"/>
</dbReference>
<feature type="binding site" evidence="11">
    <location>
        <begin position="200"/>
        <end position="207"/>
    </location>
    <ligand>
        <name>NAD(+)</name>
        <dbReference type="ChEBI" id="CHEBI:57540"/>
    </ligand>
</feature>
<dbReference type="InterPro" id="IPR036188">
    <property type="entry name" value="FAD/NAD-bd_sf"/>
</dbReference>
<evidence type="ECO:0000256" key="3">
    <source>
        <dbReference type="ARBA" id="ARBA00022630"/>
    </source>
</evidence>
<feature type="disulfide bond" description="Redox-active" evidence="12">
    <location>
        <begin position="64"/>
        <end position="69"/>
    </location>
</feature>
<feature type="domain" description="Pyridine nucleotide-disulphide oxidoreductase dimerisation" evidence="14">
    <location>
        <begin position="370"/>
        <end position="481"/>
    </location>
</feature>
<dbReference type="GO" id="GO:0004362">
    <property type="term" value="F:glutathione-disulfide reductase (NADPH) activity"/>
    <property type="evidence" value="ECO:0007669"/>
    <property type="project" value="TreeGrafter"/>
</dbReference>
<dbReference type="InterPro" id="IPR012999">
    <property type="entry name" value="Pyr_OxRdtase_I_AS"/>
</dbReference>
<dbReference type="InterPro" id="IPR001100">
    <property type="entry name" value="Pyr_nuc-diS_OxRdtase"/>
</dbReference>
<evidence type="ECO:0000259" key="14">
    <source>
        <dbReference type="Pfam" id="PF02852"/>
    </source>
</evidence>
<keyword evidence="8" id="KW-1015">Disulfide bond</keyword>
<comment type="similarity">
    <text evidence="1 13">Belongs to the class-I pyridine nucleotide-disulfide oxidoreductase family.</text>
</comment>
<dbReference type="PANTHER" id="PTHR42737:SF8">
    <property type="entry name" value="THIOREDOXIN-DISULFIDE REDUCTASE"/>
    <property type="match status" value="1"/>
</dbReference>
<evidence type="ECO:0000256" key="10">
    <source>
        <dbReference type="PIRSR" id="PIRSR000350-2"/>
    </source>
</evidence>
<feature type="domain" description="FAD/NAD(P)-binding" evidence="15">
    <location>
        <begin position="18"/>
        <end position="350"/>
    </location>
</feature>
<keyword evidence="11" id="KW-0520">NAD</keyword>
<dbReference type="Pfam" id="PF07992">
    <property type="entry name" value="Pyr_redox_2"/>
    <property type="match status" value="1"/>
</dbReference>
<keyword evidence="7 13" id="KW-0560">Oxidoreductase</keyword>
<evidence type="ECO:0000256" key="4">
    <source>
        <dbReference type="ARBA" id="ARBA00022827"/>
    </source>
</evidence>
<organism evidence="17 18">
    <name type="scientific">Blastocystis sp. subtype 1 (strain ATCC 50177 / NandII)</name>
    <dbReference type="NCBI Taxonomy" id="478820"/>
    <lineage>
        <taxon>Eukaryota</taxon>
        <taxon>Sar</taxon>
        <taxon>Stramenopiles</taxon>
        <taxon>Bigyra</taxon>
        <taxon>Opalozoa</taxon>
        <taxon>Opalinata</taxon>
        <taxon>Blastocystidae</taxon>
        <taxon>Blastocystis</taxon>
    </lineage>
</organism>